<dbReference type="InterPro" id="IPR008327">
    <property type="entry name" value="Sig_transdc_resp-reg_antiterm"/>
</dbReference>
<dbReference type="SUPFAM" id="SSF52172">
    <property type="entry name" value="CheY-like"/>
    <property type="match status" value="1"/>
</dbReference>
<reference evidence="2 3" key="1">
    <citation type="submission" date="2020-04" db="EMBL/GenBank/DDBJ databases">
        <authorList>
            <person name="De Canck E."/>
        </authorList>
    </citation>
    <scope>NUCLEOTIDE SEQUENCE [LARGE SCALE GENOMIC DNA]</scope>
    <source>
        <strain evidence="2 3">LMG 28138</strain>
    </source>
</reference>
<dbReference type="Proteomes" id="UP000494115">
    <property type="component" value="Unassembled WGS sequence"/>
</dbReference>
<dbReference type="InterPro" id="IPR049021">
    <property type="entry name" value="AmiR_N"/>
</dbReference>
<evidence type="ECO:0000313" key="2">
    <source>
        <dbReference type="EMBL" id="CAB3801621.1"/>
    </source>
</evidence>
<gene>
    <name evidence="2" type="primary">amiR_5</name>
    <name evidence="2" type="ORF">LMG28138_05045</name>
</gene>
<dbReference type="RefSeq" id="WP_175107639.1">
    <property type="nucleotide sequence ID" value="NZ_CADIKM010000043.1"/>
</dbReference>
<dbReference type="Gene3D" id="3.40.50.2300">
    <property type="match status" value="1"/>
</dbReference>
<dbReference type="Pfam" id="PF03861">
    <property type="entry name" value="ANTAR"/>
    <property type="match status" value="1"/>
</dbReference>
<dbReference type="GO" id="GO:0003723">
    <property type="term" value="F:RNA binding"/>
    <property type="evidence" value="ECO:0007669"/>
    <property type="project" value="InterPro"/>
</dbReference>
<dbReference type="EMBL" id="CADIKM010000043">
    <property type="protein sequence ID" value="CAB3801621.1"/>
    <property type="molecule type" value="Genomic_DNA"/>
</dbReference>
<organism evidence="2 3">
    <name type="scientific">Pararobbsia alpina</name>
    <dbReference type="NCBI Taxonomy" id="621374"/>
    <lineage>
        <taxon>Bacteria</taxon>
        <taxon>Pseudomonadati</taxon>
        <taxon>Pseudomonadota</taxon>
        <taxon>Betaproteobacteria</taxon>
        <taxon>Burkholderiales</taxon>
        <taxon>Burkholderiaceae</taxon>
        <taxon>Pararobbsia</taxon>
    </lineage>
</organism>
<evidence type="ECO:0000259" key="1">
    <source>
        <dbReference type="PROSITE" id="PS50921"/>
    </source>
</evidence>
<keyword evidence="3" id="KW-1185">Reference proteome</keyword>
<dbReference type="InterPro" id="IPR005561">
    <property type="entry name" value="ANTAR"/>
</dbReference>
<dbReference type="Gene3D" id="1.10.10.10">
    <property type="entry name" value="Winged helix-like DNA-binding domain superfamily/Winged helix DNA-binding domain"/>
    <property type="match status" value="1"/>
</dbReference>
<dbReference type="InterPro" id="IPR036388">
    <property type="entry name" value="WH-like_DNA-bd_sf"/>
</dbReference>
<dbReference type="PROSITE" id="PS50921">
    <property type="entry name" value="ANTAR"/>
    <property type="match status" value="1"/>
</dbReference>
<dbReference type="PIRSF" id="PIRSF036382">
    <property type="entry name" value="RR_antiterm"/>
    <property type="match status" value="1"/>
</dbReference>
<sequence>MKRHPLPNTSQGLRDIRPLKVVAVHPLDQDGEELLAQLRRIGCRVCRFWPAPAILPENTDIVFMAIRPETMSKPLPWLEGPGALPVIPVVSYENPIFIEIVIQLNAYCAVPSPVRSFGVLTAIAVSLHQHKSRVALERYAQRVTEKFADQRKIQRAKSILMETRNLTEPEAHELLRSRAMGQRQPLETVADTILKAHESLHF</sequence>
<protein>
    <submittedName>
        <fullName evidence="2">Aliphatic amidase regulator</fullName>
    </submittedName>
</protein>
<dbReference type="SMART" id="SM01012">
    <property type="entry name" value="ANTAR"/>
    <property type="match status" value="1"/>
</dbReference>
<proteinExistence type="predicted"/>
<accession>A0A6S7CZ39</accession>
<dbReference type="Pfam" id="PF21332">
    <property type="entry name" value="AmiR_N"/>
    <property type="match status" value="1"/>
</dbReference>
<dbReference type="InterPro" id="IPR011006">
    <property type="entry name" value="CheY-like_superfamily"/>
</dbReference>
<feature type="domain" description="ANTAR" evidence="1">
    <location>
        <begin position="133"/>
        <end position="194"/>
    </location>
</feature>
<name>A0A6S7CZ39_9BURK</name>
<evidence type="ECO:0000313" key="3">
    <source>
        <dbReference type="Proteomes" id="UP000494115"/>
    </source>
</evidence>
<dbReference type="AlphaFoldDB" id="A0A6S7CZ39"/>